<reference evidence="1 2" key="1">
    <citation type="submission" date="2023-05" db="EMBL/GenBank/DDBJ databases">
        <title>Draft genome of Paenibacillus sp. CCS26.</title>
        <authorList>
            <person name="Akita H."/>
            <person name="Shinto Y."/>
            <person name="Kimura Z."/>
        </authorList>
    </citation>
    <scope>NUCLEOTIDE SEQUENCE [LARGE SCALE GENOMIC DNA]</scope>
    <source>
        <strain evidence="1 2">CCS26</strain>
    </source>
</reference>
<gene>
    <name evidence="1" type="ORF">PghCCS26_18440</name>
</gene>
<proteinExistence type="predicted"/>
<protein>
    <submittedName>
        <fullName evidence="1">Uncharacterized protein</fullName>
    </submittedName>
</protein>
<dbReference type="InterPro" id="IPR005180">
    <property type="entry name" value="DUF302"/>
</dbReference>
<name>A0ABQ6NHX9_9BACL</name>
<sequence length="64" mass="7660">MFHYTVETTKTPDQAVETLTENLKAEKFGVLWKLDMQEKLREKGVEFDRFVIRLKPSVCFLRMH</sequence>
<keyword evidence="2" id="KW-1185">Reference proteome</keyword>
<organism evidence="1 2">
    <name type="scientific">Paenibacillus glycanilyticus</name>
    <dbReference type="NCBI Taxonomy" id="126569"/>
    <lineage>
        <taxon>Bacteria</taxon>
        <taxon>Bacillati</taxon>
        <taxon>Bacillota</taxon>
        <taxon>Bacilli</taxon>
        <taxon>Bacillales</taxon>
        <taxon>Paenibacillaceae</taxon>
        <taxon>Paenibacillus</taxon>
    </lineage>
</organism>
<dbReference type="EMBL" id="BTCL01000004">
    <property type="protein sequence ID" value="GMK44716.1"/>
    <property type="molecule type" value="Genomic_DNA"/>
</dbReference>
<dbReference type="Proteomes" id="UP001285921">
    <property type="component" value="Unassembled WGS sequence"/>
</dbReference>
<evidence type="ECO:0000313" key="1">
    <source>
        <dbReference type="EMBL" id="GMK44716.1"/>
    </source>
</evidence>
<accession>A0ABQ6NHX9</accession>
<evidence type="ECO:0000313" key="2">
    <source>
        <dbReference type="Proteomes" id="UP001285921"/>
    </source>
</evidence>
<dbReference type="SUPFAM" id="SSF103247">
    <property type="entry name" value="TT1751-like"/>
    <property type="match status" value="1"/>
</dbReference>
<dbReference type="CDD" id="cd14797">
    <property type="entry name" value="DUF302"/>
    <property type="match status" value="1"/>
</dbReference>
<comment type="caution">
    <text evidence="1">The sequence shown here is derived from an EMBL/GenBank/DDBJ whole genome shotgun (WGS) entry which is preliminary data.</text>
</comment>
<dbReference type="Gene3D" id="3.30.310.70">
    <property type="entry name" value="TT1751-like domain"/>
    <property type="match status" value="1"/>
</dbReference>
<dbReference type="InterPro" id="IPR035923">
    <property type="entry name" value="TT1751-like_sf"/>
</dbReference>